<gene>
    <name evidence="1" type="ORF">SAMN05216201_12240</name>
</gene>
<dbReference type="OrthoDB" id="6958161at2"/>
<evidence type="ECO:0000313" key="1">
    <source>
        <dbReference type="EMBL" id="SEJ85760.1"/>
    </source>
</evidence>
<keyword evidence="2" id="KW-1185">Reference proteome</keyword>
<dbReference type="Proteomes" id="UP000242930">
    <property type="component" value="Unassembled WGS sequence"/>
</dbReference>
<reference evidence="2" key="1">
    <citation type="submission" date="2016-10" db="EMBL/GenBank/DDBJ databases">
        <authorList>
            <person name="Varghese N."/>
            <person name="Submissions S."/>
        </authorList>
    </citation>
    <scope>NUCLEOTIDE SEQUENCE [LARGE SCALE GENOMIC DNA]</scope>
    <source>
        <strain evidence="2">LMG 25967</strain>
    </source>
</reference>
<evidence type="ECO:0000313" key="2">
    <source>
        <dbReference type="Proteomes" id="UP000242930"/>
    </source>
</evidence>
<name>A0A1H7CGJ7_9PSED</name>
<protein>
    <submittedName>
        <fullName evidence="1">Uncharacterized protein</fullName>
    </submittedName>
</protein>
<sequence>MSIQFQAQAAMSALANAFAPHQCQFLAATRKGNFSFTVVNDNGVARHSERLYPDQYLGSGRLEKVIERAKKSLTA</sequence>
<organism evidence="1 2">
    <name type="scientific">Pseudomonas linyingensis</name>
    <dbReference type="NCBI Taxonomy" id="915471"/>
    <lineage>
        <taxon>Bacteria</taxon>
        <taxon>Pseudomonadati</taxon>
        <taxon>Pseudomonadota</taxon>
        <taxon>Gammaproteobacteria</taxon>
        <taxon>Pseudomonadales</taxon>
        <taxon>Pseudomonadaceae</taxon>
        <taxon>Pseudomonas</taxon>
    </lineage>
</organism>
<dbReference type="RefSeq" id="WP_090313361.1">
    <property type="nucleotide sequence ID" value="NZ_FNZE01000022.1"/>
</dbReference>
<proteinExistence type="predicted"/>
<dbReference type="AlphaFoldDB" id="A0A1H7CGJ7"/>
<accession>A0A1H7CGJ7</accession>
<dbReference type="EMBL" id="FNZE01000022">
    <property type="protein sequence ID" value="SEJ85760.1"/>
    <property type="molecule type" value="Genomic_DNA"/>
</dbReference>